<dbReference type="Gene3D" id="3.40.50.12580">
    <property type="match status" value="1"/>
</dbReference>
<keyword evidence="3" id="KW-1003">Cell membrane</keyword>
<reference evidence="7" key="2">
    <citation type="submission" date="2020-09" db="EMBL/GenBank/DDBJ databases">
        <authorList>
            <person name="Sun Q."/>
            <person name="Zhou Y."/>
        </authorList>
    </citation>
    <scope>NUCLEOTIDE SEQUENCE</scope>
    <source>
        <strain evidence="7">CGMCC 1.15371</strain>
    </source>
</reference>
<dbReference type="RefSeq" id="WP_188698986.1">
    <property type="nucleotide sequence ID" value="NZ_BMIR01000037.1"/>
</dbReference>
<dbReference type="Proteomes" id="UP000628775">
    <property type="component" value="Unassembled WGS sequence"/>
</dbReference>
<dbReference type="InterPro" id="IPR043149">
    <property type="entry name" value="TagF_N"/>
</dbReference>
<evidence type="ECO:0000256" key="5">
    <source>
        <dbReference type="ARBA" id="ARBA00022944"/>
    </source>
</evidence>
<accession>A0A8J3E009</accession>
<proteinExistence type="inferred from homology"/>
<evidence type="ECO:0000256" key="6">
    <source>
        <dbReference type="ARBA" id="ARBA00023136"/>
    </source>
</evidence>
<dbReference type="InterPro" id="IPR043148">
    <property type="entry name" value="TagF_C"/>
</dbReference>
<comment type="caution">
    <text evidence="7">The sequence shown here is derived from an EMBL/GenBank/DDBJ whole genome shotgun (WGS) entry which is preliminary data.</text>
</comment>
<evidence type="ECO:0000256" key="2">
    <source>
        <dbReference type="ARBA" id="ARBA00010488"/>
    </source>
</evidence>
<dbReference type="PANTHER" id="PTHR37316:SF1">
    <property type="entry name" value="TEICHOIC ACID GLYCEROL-PHOSPHATE PRIMASE"/>
    <property type="match status" value="1"/>
</dbReference>
<evidence type="ECO:0000256" key="3">
    <source>
        <dbReference type="ARBA" id="ARBA00022475"/>
    </source>
</evidence>
<dbReference type="PANTHER" id="PTHR37316">
    <property type="entry name" value="TEICHOIC ACID GLYCEROL-PHOSPHATE PRIMASE"/>
    <property type="match status" value="1"/>
</dbReference>
<protein>
    <recommendedName>
        <fullName evidence="9">CDP-glycerol--glycerophosphate glycerophosphotransferase</fullName>
    </recommendedName>
</protein>
<gene>
    <name evidence="7" type="primary">tagB</name>
    <name evidence="7" type="ORF">GCM10011391_39470</name>
</gene>
<sequence>MLREIVIDLYLLIFKCIFNFFKLFKLQDKVTFVVSFPQNSLPIYKELNKQHLSTDVFFLSKASCAEVLQSEIEKPVVLFETMNLVDMMRSIYHLATSKYVFIDNYFGFLAAIQFKPEVECIQLWHAAGAIKTFAFKDKSIQQRSSRAQKRFERVYNKFDKVVVGSEAMANIFMEAFHLPAEKMVRTGIPRTDFFYDVSMKQTVIKAFYQDYPELRNKKIILYAPTYRDQELEHFCLRLDIENMYEELSKDYALILKLHPAVKVSDAIDARFKGFAYDFSSYLDVNELLMITDILISDYSSIPYEFALFNKPMIFFPYDLEEYTRTRGLWGSYEDLVPGPVVFDTESIVKLIKQDAFDYNKIQEFSRKWNMYSRGNASRNLVTALFREEEAKGVQEAQN</sequence>
<dbReference type="EMBL" id="BMIR01000037">
    <property type="protein sequence ID" value="GGE56661.1"/>
    <property type="molecule type" value="Genomic_DNA"/>
</dbReference>
<dbReference type="InterPro" id="IPR051612">
    <property type="entry name" value="Teichoic_Acid_Biosynth"/>
</dbReference>
<evidence type="ECO:0008006" key="9">
    <source>
        <dbReference type="Google" id="ProtNLM"/>
    </source>
</evidence>
<dbReference type="InterPro" id="IPR007554">
    <property type="entry name" value="Glycerophosphate_synth"/>
</dbReference>
<keyword evidence="6" id="KW-0472">Membrane</keyword>
<evidence type="ECO:0000256" key="1">
    <source>
        <dbReference type="ARBA" id="ARBA00004202"/>
    </source>
</evidence>
<comment type="subcellular location">
    <subcellularLocation>
        <location evidence="1">Cell membrane</location>
        <topology evidence="1">Peripheral membrane protein</topology>
    </subcellularLocation>
</comment>
<reference evidence="7" key="1">
    <citation type="journal article" date="2014" name="Int. J. Syst. Evol. Microbiol.">
        <title>Complete genome sequence of Corynebacterium casei LMG S-19264T (=DSM 44701T), isolated from a smear-ripened cheese.</title>
        <authorList>
            <consortium name="US DOE Joint Genome Institute (JGI-PGF)"/>
            <person name="Walter F."/>
            <person name="Albersmeier A."/>
            <person name="Kalinowski J."/>
            <person name="Ruckert C."/>
        </authorList>
    </citation>
    <scope>NUCLEOTIDE SEQUENCE</scope>
    <source>
        <strain evidence="7">CGMCC 1.15371</strain>
    </source>
</reference>
<name>A0A8J3E009_9BACL</name>
<evidence type="ECO:0000256" key="4">
    <source>
        <dbReference type="ARBA" id="ARBA00022679"/>
    </source>
</evidence>
<keyword evidence="4" id="KW-0808">Transferase</keyword>
<dbReference type="GO" id="GO:0005886">
    <property type="term" value="C:plasma membrane"/>
    <property type="evidence" value="ECO:0007669"/>
    <property type="project" value="UniProtKB-SubCell"/>
</dbReference>
<dbReference type="SUPFAM" id="SSF53756">
    <property type="entry name" value="UDP-Glycosyltransferase/glycogen phosphorylase"/>
    <property type="match status" value="1"/>
</dbReference>
<keyword evidence="5" id="KW-0777">Teichoic acid biosynthesis</keyword>
<dbReference type="Pfam" id="PF04464">
    <property type="entry name" value="Glyphos_transf"/>
    <property type="match status" value="1"/>
</dbReference>
<evidence type="ECO:0000313" key="8">
    <source>
        <dbReference type="Proteomes" id="UP000628775"/>
    </source>
</evidence>
<dbReference type="GO" id="GO:0019350">
    <property type="term" value="P:teichoic acid biosynthetic process"/>
    <property type="evidence" value="ECO:0007669"/>
    <property type="project" value="UniProtKB-KW"/>
</dbReference>
<dbReference type="GO" id="GO:0047355">
    <property type="term" value="F:CDP-glycerol glycerophosphotransferase activity"/>
    <property type="evidence" value="ECO:0007669"/>
    <property type="project" value="InterPro"/>
</dbReference>
<comment type="similarity">
    <text evidence="2">Belongs to the CDP-glycerol glycerophosphotransferase family.</text>
</comment>
<keyword evidence="8" id="KW-1185">Reference proteome</keyword>
<dbReference type="Gene3D" id="3.40.50.11820">
    <property type="match status" value="1"/>
</dbReference>
<organism evidence="7 8">
    <name type="scientific">Pullulanibacillus camelliae</name>
    <dbReference type="NCBI Taxonomy" id="1707096"/>
    <lineage>
        <taxon>Bacteria</taxon>
        <taxon>Bacillati</taxon>
        <taxon>Bacillota</taxon>
        <taxon>Bacilli</taxon>
        <taxon>Bacillales</taxon>
        <taxon>Sporolactobacillaceae</taxon>
        <taxon>Pullulanibacillus</taxon>
    </lineage>
</organism>
<evidence type="ECO:0000313" key="7">
    <source>
        <dbReference type="EMBL" id="GGE56661.1"/>
    </source>
</evidence>
<dbReference type="AlphaFoldDB" id="A0A8J3E009"/>